<dbReference type="AlphaFoldDB" id="G9NIR7"/>
<dbReference type="Proteomes" id="UP000005426">
    <property type="component" value="Unassembled WGS sequence"/>
</dbReference>
<dbReference type="EMBL" id="ABDG02000016">
    <property type="protein sequence ID" value="EHK49677.1"/>
    <property type="molecule type" value="Genomic_DNA"/>
</dbReference>
<feature type="non-terminal residue" evidence="1">
    <location>
        <position position="85"/>
    </location>
</feature>
<name>G9NIR7_HYPAI</name>
<gene>
    <name evidence="1" type="ORF">TRIATDRAFT_315190</name>
</gene>
<dbReference type="HOGENOM" id="CLU_2518629_0_0_1"/>
<reference evidence="1 2" key="1">
    <citation type="journal article" date="2011" name="Genome Biol.">
        <title>Comparative genome sequence analysis underscores mycoparasitism as the ancestral life style of Trichoderma.</title>
        <authorList>
            <person name="Kubicek C.P."/>
            <person name="Herrera-Estrella A."/>
            <person name="Seidl-Seiboth V."/>
            <person name="Martinez D.A."/>
            <person name="Druzhinina I.S."/>
            <person name="Thon M."/>
            <person name="Zeilinger S."/>
            <person name="Casas-Flores S."/>
            <person name="Horwitz B.A."/>
            <person name="Mukherjee P.K."/>
            <person name="Mukherjee M."/>
            <person name="Kredics L."/>
            <person name="Alcaraz L.D."/>
            <person name="Aerts A."/>
            <person name="Antal Z."/>
            <person name="Atanasova L."/>
            <person name="Cervantes-Badillo M.G."/>
            <person name="Challacombe J."/>
            <person name="Chertkov O."/>
            <person name="McCluskey K."/>
            <person name="Coulpier F."/>
            <person name="Deshpande N."/>
            <person name="von Doehren H."/>
            <person name="Ebbole D.J."/>
            <person name="Esquivel-Naranjo E.U."/>
            <person name="Fekete E."/>
            <person name="Flipphi M."/>
            <person name="Glaser F."/>
            <person name="Gomez-Rodriguez E.Y."/>
            <person name="Gruber S."/>
            <person name="Han C."/>
            <person name="Henrissat B."/>
            <person name="Hermosa R."/>
            <person name="Hernandez-Onate M."/>
            <person name="Karaffa L."/>
            <person name="Kosti I."/>
            <person name="Le Crom S."/>
            <person name="Lindquist E."/>
            <person name="Lucas S."/>
            <person name="Luebeck M."/>
            <person name="Luebeck P.S."/>
            <person name="Margeot A."/>
            <person name="Metz B."/>
            <person name="Misra M."/>
            <person name="Nevalainen H."/>
            <person name="Omann M."/>
            <person name="Packer N."/>
            <person name="Perrone G."/>
            <person name="Uresti-Rivera E.E."/>
            <person name="Salamov A."/>
            <person name="Schmoll M."/>
            <person name="Seiboth B."/>
            <person name="Shapiro H."/>
            <person name="Sukno S."/>
            <person name="Tamayo-Ramos J.A."/>
            <person name="Tisch D."/>
            <person name="Wiest A."/>
            <person name="Wilkinson H.H."/>
            <person name="Zhang M."/>
            <person name="Coutinho P.M."/>
            <person name="Kenerley C.M."/>
            <person name="Monte E."/>
            <person name="Baker S.E."/>
            <person name="Grigoriev I.V."/>
        </authorList>
    </citation>
    <scope>NUCLEOTIDE SEQUENCE [LARGE SCALE GENOMIC DNA]</scope>
    <source>
        <strain evidence="2">ATCC 20476 / IMI 206040</strain>
    </source>
</reference>
<evidence type="ECO:0000313" key="1">
    <source>
        <dbReference type="EMBL" id="EHK49677.1"/>
    </source>
</evidence>
<evidence type="ECO:0000313" key="2">
    <source>
        <dbReference type="Proteomes" id="UP000005426"/>
    </source>
</evidence>
<protein>
    <submittedName>
        <fullName evidence="1">Uncharacterized protein</fullName>
    </submittedName>
</protein>
<accession>G9NIR7</accession>
<comment type="caution">
    <text evidence="1">The sequence shown here is derived from an EMBL/GenBank/DDBJ whole genome shotgun (WGS) entry which is preliminary data.</text>
</comment>
<sequence length="85" mass="9782">MTLAIWGEESFDGRGLNLRREHPLLAWLERARSRAPSTSLRLSGYPAKCTSMLIAERFAHNIYSPKRRSSFHIDSLSSSIFRWTS</sequence>
<proteinExistence type="predicted"/>
<keyword evidence="2" id="KW-1185">Reference proteome</keyword>
<organism evidence="1 2">
    <name type="scientific">Hypocrea atroviridis (strain ATCC 20476 / IMI 206040)</name>
    <name type="common">Trichoderma atroviride</name>
    <dbReference type="NCBI Taxonomy" id="452589"/>
    <lineage>
        <taxon>Eukaryota</taxon>
        <taxon>Fungi</taxon>
        <taxon>Dikarya</taxon>
        <taxon>Ascomycota</taxon>
        <taxon>Pezizomycotina</taxon>
        <taxon>Sordariomycetes</taxon>
        <taxon>Hypocreomycetidae</taxon>
        <taxon>Hypocreales</taxon>
        <taxon>Hypocreaceae</taxon>
        <taxon>Trichoderma</taxon>
    </lineage>
</organism>